<dbReference type="EMBL" id="JAAXOP010000019">
    <property type="protein sequence ID" value="NKY53582.1"/>
    <property type="molecule type" value="Genomic_DNA"/>
</dbReference>
<gene>
    <name evidence="3" type="ORF">HGA08_25630</name>
</gene>
<keyword evidence="4" id="KW-1185">Reference proteome</keyword>
<feature type="signal peptide" evidence="2">
    <location>
        <begin position="1"/>
        <end position="20"/>
    </location>
</feature>
<organism evidence="3 4">
    <name type="scientific">Nocardia vermiculata</name>
    <dbReference type="NCBI Taxonomy" id="257274"/>
    <lineage>
        <taxon>Bacteria</taxon>
        <taxon>Bacillati</taxon>
        <taxon>Actinomycetota</taxon>
        <taxon>Actinomycetes</taxon>
        <taxon>Mycobacteriales</taxon>
        <taxon>Nocardiaceae</taxon>
        <taxon>Nocardia</taxon>
    </lineage>
</organism>
<evidence type="ECO:0000313" key="4">
    <source>
        <dbReference type="Proteomes" id="UP000565711"/>
    </source>
</evidence>
<feature type="chain" id="PRO_5032391171" evidence="2">
    <location>
        <begin position="21"/>
        <end position="109"/>
    </location>
</feature>
<dbReference type="Proteomes" id="UP000565711">
    <property type="component" value="Unassembled WGS sequence"/>
</dbReference>
<feature type="compositionally biased region" description="Basic and acidic residues" evidence="1">
    <location>
        <begin position="76"/>
        <end position="88"/>
    </location>
</feature>
<keyword evidence="2" id="KW-0732">Signal</keyword>
<comment type="caution">
    <text evidence="3">The sequence shown here is derived from an EMBL/GenBank/DDBJ whole genome shotgun (WGS) entry which is preliminary data.</text>
</comment>
<proteinExistence type="predicted"/>
<evidence type="ECO:0000256" key="1">
    <source>
        <dbReference type="SAM" id="MobiDB-lite"/>
    </source>
</evidence>
<reference evidence="3 4" key="1">
    <citation type="submission" date="2020-04" db="EMBL/GenBank/DDBJ databases">
        <title>MicrobeNet Type strains.</title>
        <authorList>
            <person name="Nicholson A.C."/>
        </authorList>
    </citation>
    <scope>NUCLEOTIDE SEQUENCE [LARGE SCALE GENOMIC DNA]</scope>
    <source>
        <strain evidence="3 4">JCM 12354</strain>
    </source>
</reference>
<feature type="region of interest" description="Disordered" evidence="1">
    <location>
        <begin position="69"/>
        <end position="88"/>
    </location>
</feature>
<sequence length="109" mass="11112">MRISLIAAACIALPLLGACSSEDSQSTVSQADLSKALQDSGLKDAKLADCAAKLYVDEGVSQDGLQKMIKPGGSTPKEDGTMGGLNKDDTAKVSAATQKIAKECVAAPK</sequence>
<evidence type="ECO:0000256" key="2">
    <source>
        <dbReference type="SAM" id="SignalP"/>
    </source>
</evidence>
<accession>A0A846Y6S1</accession>
<evidence type="ECO:0000313" key="3">
    <source>
        <dbReference type="EMBL" id="NKY53582.1"/>
    </source>
</evidence>
<protein>
    <submittedName>
        <fullName evidence="3">Uncharacterized protein</fullName>
    </submittedName>
</protein>
<dbReference type="PROSITE" id="PS51257">
    <property type="entry name" value="PROKAR_LIPOPROTEIN"/>
    <property type="match status" value="1"/>
</dbReference>
<name>A0A846Y6S1_9NOCA</name>
<dbReference type="AlphaFoldDB" id="A0A846Y6S1"/>